<sequence length="134" mass="15628">MDFDKIYKEFALNVQLLSSPNRKKKTMGVRWMNKFEKSVNKITHSLLTTFITECDVFTVSIHDMFNDLLSVVPSKQGPREDKPDELFSIETAMALMDDLFSQYRKLADRKLDIVKTKRKAEVEVACREIIVTYN</sequence>
<reference evidence="1 2" key="1">
    <citation type="journal article" date="2014" name="Genome Biol. Evol.">
        <title>The genome of the myxosporean Thelohanellus kitauei shows adaptations to nutrient acquisition within its fish host.</title>
        <authorList>
            <person name="Yang Y."/>
            <person name="Xiong J."/>
            <person name="Zhou Z."/>
            <person name="Huo F."/>
            <person name="Miao W."/>
            <person name="Ran C."/>
            <person name="Liu Y."/>
            <person name="Zhang J."/>
            <person name="Feng J."/>
            <person name="Wang M."/>
            <person name="Wang M."/>
            <person name="Wang L."/>
            <person name="Yao B."/>
        </authorList>
    </citation>
    <scope>NUCLEOTIDE SEQUENCE [LARGE SCALE GENOMIC DNA]</scope>
    <source>
        <strain evidence="1">Wuqing</strain>
    </source>
</reference>
<accession>A0A0C2MHZ2</accession>
<evidence type="ECO:0000313" key="2">
    <source>
        <dbReference type="Proteomes" id="UP000031668"/>
    </source>
</evidence>
<proteinExistence type="predicted"/>
<dbReference type="AlphaFoldDB" id="A0A0C2MHZ2"/>
<name>A0A0C2MHZ2_THEKT</name>
<dbReference type="Proteomes" id="UP000031668">
    <property type="component" value="Unassembled WGS sequence"/>
</dbReference>
<gene>
    <name evidence="1" type="ORF">RF11_03532</name>
</gene>
<evidence type="ECO:0000313" key="1">
    <source>
        <dbReference type="EMBL" id="KII66711.1"/>
    </source>
</evidence>
<protein>
    <submittedName>
        <fullName evidence="1">Uncharacterized protein</fullName>
    </submittedName>
</protein>
<organism evidence="1 2">
    <name type="scientific">Thelohanellus kitauei</name>
    <name type="common">Myxosporean</name>
    <dbReference type="NCBI Taxonomy" id="669202"/>
    <lineage>
        <taxon>Eukaryota</taxon>
        <taxon>Metazoa</taxon>
        <taxon>Cnidaria</taxon>
        <taxon>Myxozoa</taxon>
        <taxon>Myxosporea</taxon>
        <taxon>Bivalvulida</taxon>
        <taxon>Platysporina</taxon>
        <taxon>Myxobolidae</taxon>
        <taxon>Thelohanellus</taxon>
    </lineage>
</organism>
<comment type="caution">
    <text evidence="1">The sequence shown here is derived from an EMBL/GenBank/DDBJ whole genome shotgun (WGS) entry which is preliminary data.</text>
</comment>
<keyword evidence="2" id="KW-1185">Reference proteome</keyword>
<dbReference type="EMBL" id="JWZT01003478">
    <property type="protein sequence ID" value="KII66711.1"/>
    <property type="molecule type" value="Genomic_DNA"/>
</dbReference>